<evidence type="ECO:0000313" key="2">
    <source>
        <dbReference type="EMBL" id="KAK1802539.1"/>
    </source>
</evidence>
<dbReference type="Proteomes" id="UP001239994">
    <property type="component" value="Unassembled WGS sequence"/>
</dbReference>
<accession>A0AAD8ZPC6</accession>
<dbReference type="PANTHER" id="PTHR16484:SF4">
    <property type="entry name" value="PARTITIONING DEFECTIVE 3 HOMOLOG B"/>
    <property type="match status" value="1"/>
</dbReference>
<feature type="region of interest" description="Disordered" evidence="1">
    <location>
        <begin position="640"/>
        <end position="669"/>
    </location>
</feature>
<feature type="compositionally biased region" description="Basic residues" evidence="1">
    <location>
        <begin position="54"/>
        <end position="69"/>
    </location>
</feature>
<protein>
    <submittedName>
        <fullName evidence="2">Uncharacterized protein</fullName>
    </submittedName>
</protein>
<sequence length="749" mass="82538">MVRGRTYNMSFRQAIDKSYDGPSEPEDDYSDDSSGRDTPASGSSRQELEDGAKEKKRTRKKKEKKTKAKKKEDAEDPEKRTKKKGFTLLRGIPQGMEKLHTWVQMCFKPEKSRSLLLKKGKVTHHYRFYLGGTNIPSVMEKPFKRLRKTSEGILKDAASITAQTRSSRHGQRRVDLGKQLRFPENFMETIVRPAIELVLETSKQVAMLEFTVAWVQSLCKSYGLLGITGAHKKVASRAILEEVEKTCRCMLLGQKLGSDHSQSVEDDDFDPNYARINAFREPAASSPSLHHTLPLPAAHSAPAPSEDDLEGLYAKVNKLKPAPQPVTDSVPFCFAGFPEVVMERRTIVILPICGWCTHCSEPCSAVPLTCASHLCPVPCATHLCLSPVPCASHLCPVPCATHLCLSPVPCASHLCPVPCATHLCLSPVPCASHLCPVPLTCASHLCPVPLTCALCHSPVPCATHLCLSPMPCASHLCPVPCATHLCLSPVPCATHLCLSPVSCASHLCHSPVPLTCCSTEARLQQIRNQFQHLKPVPPYAESGITPRVHEYDPSRWEICGQRPSHHHTRPLDKYPPSAANEKRREEYVALIDVYAGNYIRGISEPGCHSFWDSPVVTYEPINPANGLLVESFEGESLGRRSEREPRLVSVESRRAPMAGSGPAQTSSRIQNLHKNSACRSEAACHRWREVACPTAQPEVPELVQHRHSVTVVQRQACFSIAVSSLQHMGSRLRGGWFPGHDQPPTSPMP</sequence>
<dbReference type="InterPro" id="IPR052213">
    <property type="entry name" value="PAR3"/>
</dbReference>
<dbReference type="GO" id="GO:0035091">
    <property type="term" value="F:phosphatidylinositol binding"/>
    <property type="evidence" value="ECO:0007669"/>
    <property type="project" value="TreeGrafter"/>
</dbReference>
<dbReference type="GO" id="GO:0000226">
    <property type="term" value="P:microtubule cytoskeleton organization"/>
    <property type="evidence" value="ECO:0007669"/>
    <property type="project" value="TreeGrafter"/>
</dbReference>
<dbReference type="GO" id="GO:0007155">
    <property type="term" value="P:cell adhesion"/>
    <property type="evidence" value="ECO:0007669"/>
    <property type="project" value="TreeGrafter"/>
</dbReference>
<dbReference type="GO" id="GO:0051660">
    <property type="term" value="P:establishment of centrosome localization"/>
    <property type="evidence" value="ECO:0007669"/>
    <property type="project" value="TreeGrafter"/>
</dbReference>
<dbReference type="GO" id="GO:0030010">
    <property type="term" value="P:establishment of cell polarity"/>
    <property type="evidence" value="ECO:0007669"/>
    <property type="project" value="TreeGrafter"/>
</dbReference>
<dbReference type="GO" id="GO:0045197">
    <property type="term" value="P:establishment or maintenance of epithelial cell apical/basal polarity"/>
    <property type="evidence" value="ECO:0007669"/>
    <property type="project" value="TreeGrafter"/>
</dbReference>
<evidence type="ECO:0000313" key="3">
    <source>
        <dbReference type="Proteomes" id="UP001239994"/>
    </source>
</evidence>
<keyword evidence="3" id="KW-1185">Reference proteome</keyword>
<dbReference type="GO" id="GO:0005912">
    <property type="term" value="C:adherens junction"/>
    <property type="evidence" value="ECO:0007669"/>
    <property type="project" value="TreeGrafter"/>
</dbReference>
<gene>
    <name evidence="2" type="ORF">P4O66_004194</name>
</gene>
<dbReference type="GO" id="GO:0005938">
    <property type="term" value="C:cell cortex"/>
    <property type="evidence" value="ECO:0007669"/>
    <property type="project" value="TreeGrafter"/>
</dbReference>
<dbReference type="GO" id="GO:0016324">
    <property type="term" value="C:apical plasma membrane"/>
    <property type="evidence" value="ECO:0007669"/>
    <property type="project" value="TreeGrafter"/>
</dbReference>
<dbReference type="GO" id="GO:0008104">
    <property type="term" value="P:intracellular protein localization"/>
    <property type="evidence" value="ECO:0007669"/>
    <property type="project" value="TreeGrafter"/>
</dbReference>
<dbReference type="AlphaFoldDB" id="A0AAD8ZPC6"/>
<dbReference type="EMBL" id="JAROKS010000006">
    <property type="protein sequence ID" value="KAK1802539.1"/>
    <property type="molecule type" value="Genomic_DNA"/>
</dbReference>
<reference evidence="2" key="1">
    <citation type="submission" date="2023-03" db="EMBL/GenBank/DDBJ databases">
        <title>Electrophorus voltai genome.</title>
        <authorList>
            <person name="Bian C."/>
        </authorList>
    </citation>
    <scope>NUCLEOTIDE SEQUENCE</scope>
    <source>
        <strain evidence="2">CB-2022</strain>
        <tissue evidence="2">Muscle</tissue>
    </source>
</reference>
<comment type="caution">
    <text evidence="2">The sequence shown here is derived from an EMBL/GenBank/DDBJ whole genome shotgun (WGS) entry which is preliminary data.</text>
</comment>
<dbReference type="PANTHER" id="PTHR16484">
    <property type="entry name" value="PARTITIONING DEFECTIVE 3 RELATED"/>
    <property type="match status" value="1"/>
</dbReference>
<feature type="compositionally biased region" description="Basic and acidic residues" evidence="1">
    <location>
        <begin position="70"/>
        <end position="79"/>
    </location>
</feature>
<dbReference type="GO" id="GO:0043296">
    <property type="term" value="C:apical junction complex"/>
    <property type="evidence" value="ECO:0007669"/>
    <property type="project" value="TreeGrafter"/>
</dbReference>
<evidence type="ECO:0000256" key="1">
    <source>
        <dbReference type="SAM" id="MobiDB-lite"/>
    </source>
</evidence>
<feature type="compositionally biased region" description="Basic and acidic residues" evidence="1">
    <location>
        <begin position="640"/>
        <end position="654"/>
    </location>
</feature>
<organism evidence="2 3">
    <name type="scientific">Electrophorus voltai</name>
    <dbReference type="NCBI Taxonomy" id="2609070"/>
    <lineage>
        <taxon>Eukaryota</taxon>
        <taxon>Metazoa</taxon>
        <taxon>Chordata</taxon>
        <taxon>Craniata</taxon>
        <taxon>Vertebrata</taxon>
        <taxon>Euteleostomi</taxon>
        <taxon>Actinopterygii</taxon>
        <taxon>Neopterygii</taxon>
        <taxon>Teleostei</taxon>
        <taxon>Ostariophysi</taxon>
        <taxon>Gymnotiformes</taxon>
        <taxon>Gymnotoidei</taxon>
        <taxon>Gymnotidae</taxon>
        <taxon>Electrophorus</taxon>
    </lineage>
</organism>
<feature type="region of interest" description="Disordered" evidence="1">
    <location>
        <begin position="1"/>
        <end position="87"/>
    </location>
</feature>
<name>A0AAD8ZPC6_9TELE</name>
<proteinExistence type="predicted"/>